<reference evidence="1" key="1">
    <citation type="journal article" date="2014" name="Front. Microbiol.">
        <title>High frequency of phylogenetically diverse reductive dehalogenase-homologous genes in deep subseafloor sedimentary metagenomes.</title>
        <authorList>
            <person name="Kawai M."/>
            <person name="Futagami T."/>
            <person name="Toyoda A."/>
            <person name="Takaki Y."/>
            <person name="Nishi S."/>
            <person name="Hori S."/>
            <person name="Arai W."/>
            <person name="Tsubouchi T."/>
            <person name="Morono Y."/>
            <person name="Uchiyama I."/>
            <person name="Ito T."/>
            <person name="Fujiyama A."/>
            <person name="Inagaki F."/>
            <person name="Takami H."/>
        </authorList>
    </citation>
    <scope>NUCLEOTIDE SEQUENCE</scope>
    <source>
        <strain evidence="1">Expedition CK06-06</strain>
    </source>
</reference>
<feature type="non-terminal residue" evidence="1">
    <location>
        <position position="1"/>
    </location>
</feature>
<accession>X1UD24</accession>
<feature type="non-terminal residue" evidence="1">
    <location>
        <position position="272"/>
    </location>
</feature>
<organism evidence="1">
    <name type="scientific">marine sediment metagenome</name>
    <dbReference type="NCBI Taxonomy" id="412755"/>
    <lineage>
        <taxon>unclassified sequences</taxon>
        <taxon>metagenomes</taxon>
        <taxon>ecological metagenomes</taxon>
    </lineage>
</organism>
<dbReference type="AlphaFoldDB" id="X1UD24"/>
<dbReference type="EMBL" id="BARW01020319">
    <property type="protein sequence ID" value="GAI90259.1"/>
    <property type="molecule type" value="Genomic_DNA"/>
</dbReference>
<evidence type="ECO:0000313" key="1">
    <source>
        <dbReference type="EMBL" id="GAI90259.1"/>
    </source>
</evidence>
<proteinExistence type="predicted"/>
<gene>
    <name evidence="1" type="ORF">S12H4_34350</name>
</gene>
<comment type="caution">
    <text evidence="1">The sequence shown here is derived from an EMBL/GenBank/DDBJ whole genome shotgun (WGS) entry which is preliminary data.</text>
</comment>
<sequence length="272" mass="31878">AQITKGLVSLWYLFIDGHFIGYTGKEKVHKNYHTQSREMHPGQNEMYIHDWSGCIVYFEIQEGKGDMVEVIRSKSAEYKEIMNGIPPLFVVDRELWGVKNFKYLSDCRFVTWEKNTDIKAVKSLDDKYFDKYLRINDINYQLHETSRTYKDIKGNSIELRRIVIWNTKTNTRPVAVTNDTYEDTVSIARAMLNRWGKSENSFKHMGNRTNMQYNPALDVTEKSANQRVYNPEHAKFKKEIAQIKKQIVSVERNLGCKPIRFNKDGSVRKNSS</sequence>
<name>X1UD24_9ZZZZ</name>
<protein>
    <submittedName>
        <fullName evidence="1">Uncharacterized protein</fullName>
    </submittedName>
</protein>